<dbReference type="Pfam" id="PF13531">
    <property type="entry name" value="SBP_bac_11"/>
    <property type="match status" value="1"/>
</dbReference>
<protein>
    <recommendedName>
        <fullName evidence="3">VWFA domain-containing protein</fullName>
    </recommendedName>
</protein>
<evidence type="ECO:0000259" key="3">
    <source>
        <dbReference type="PROSITE" id="PS50234"/>
    </source>
</evidence>
<sequence>MRKSIRGAGVIAGAMALVLVAVGGWYGYRQWTGSDCSGELKLTLAAAPEIAPAVEKTADAWAADGAEVDGLCVAVEVTAAESVEMAAAVAGQHGVSVSGVGQASGSAVLPNVWLPDSSTWLLRLRQQAPAFAPQNNTSVARSPVVVAMPEPLATTVGWPQKKLGWKDLLGRITTGTQLKTGLVEPSRDAAGLAGLLSLSIAAQSAGGAQAQQATTAALRALATGVSAVREELIAQFPRATDPTSIARGLGAAALSEEDVIEFNAKKPPVPLAALYLEPAPISLDYPYAVMPGIEPAKAAAADKLFAALGTAGFRRDLAAQGLRAADGTWADGFAPPRGAPSPAGTSQPTPTTPAPNPGGTAGGGDGLLIERVLSSWAVATQTGRMLAIIDISGSMSRKVPTANNATRMQVTLEAARRGLALFDDSWALGLWVFSTELNGSRDYRSLVPIGPMSAQREQLESKLGTITPKKLGDTGLYDTILAGYRAVQDDWQPGRVNSVVMLTDGKNEDADGISQAALLAELKRISDPDRPVRVIIIGISAEVSKAELDSIPKVTGGGAFVTEDPAKIGDIFLQAIAARESSTPR</sequence>
<evidence type="ECO:0000313" key="5">
    <source>
        <dbReference type="Proteomes" id="UP000646749"/>
    </source>
</evidence>
<evidence type="ECO:0000256" key="2">
    <source>
        <dbReference type="SAM" id="Phobius"/>
    </source>
</evidence>
<keyword evidence="5" id="KW-1185">Reference proteome</keyword>
<dbReference type="PROSITE" id="PS50234">
    <property type="entry name" value="VWFA"/>
    <property type="match status" value="1"/>
</dbReference>
<dbReference type="InterPro" id="IPR002035">
    <property type="entry name" value="VWF_A"/>
</dbReference>
<accession>A0ABQ4EAZ2</accession>
<dbReference type="Gene3D" id="3.40.50.410">
    <property type="entry name" value="von Willebrand factor, type A domain"/>
    <property type="match status" value="1"/>
</dbReference>
<feature type="compositionally biased region" description="Low complexity" evidence="1">
    <location>
        <begin position="340"/>
        <end position="349"/>
    </location>
</feature>
<dbReference type="SMART" id="SM00327">
    <property type="entry name" value="VWA"/>
    <property type="match status" value="1"/>
</dbReference>
<dbReference type="Proteomes" id="UP000646749">
    <property type="component" value="Unassembled WGS sequence"/>
</dbReference>
<feature type="region of interest" description="Disordered" evidence="1">
    <location>
        <begin position="329"/>
        <end position="364"/>
    </location>
</feature>
<dbReference type="SUPFAM" id="SSF53300">
    <property type="entry name" value="vWA-like"/>
    <property type="match status" value="1"/>
</dbReference>
<keyword evidence="2" id="KW-0812">Transmembrane</keyword>
<feature type="transmembrane region" description="Helical" evidence="2">
    <location>
        <begin position="7"/>
        <end position="28"/>
    </location>
</feature>
<keyword evidence="2" id="KW-0472">Membrane</keyword>
<dbReference type="InterPro" id="IPR036465">
    <property type="entry name" value="vWFA_dom_sf"/>
</dbReference>
<dbReference type="Pfam" id="PF00092">
    <property type="entry name" value="VWA"/>
    <property type="match status" value="1"/>
</dbReference>
<organism evidence="4 5">
    <name type="scientific">Plantactinospora endophytica</name>
    <dbReference type="NCBI Taxonomy" id="673535"/>
    <lineage>
        <taxon>Bacteria</taxon>
        <taxon>Bacillati</taxon>
        <taxon>Actinomycetota</taxon>
        <taxon>Actinomycetes</taxon>
        <taxon>Micromonosporales</taxon>
        <taxon>Micromonosporaceae</taxon>
        <taxon>Plantactinospora</taxon>
    </lineage>
</organism>
<dbReference type="SUPFAM" id="SSF53850">
    <property type="entry name" value="Periplasmic binding protein-like II"/>
    <property type="match status" value="1"/>
</dbReference>
<keyword evidence="2" id="KW-1133">Transmembrane helix</keyword>
<gene>
    <name evidence="4" type="ORF">Pen02_67560</name>
</gene>
<comment type="caution">
    <text evidence="4">The sequence shown here is derived from an EMBL/GenBank/DDBJ whole genome shotgun (WGS) entry which is preliminary data.</text>
</comment>
<reference evidence="4 5" key="1">
    <citation type="submission" date="2021-01" db="EMBL/GenBank/DDBJ databases">
        <title>Whole genome shotgun sequence of Plantactinospora endophytica NBRC 110450.</title>
        <authorList>
            <person name="Komaki H."/>
            <person name="Tamura T."/>
        </authorList>
    </citation>
    <scope>NUCLEOTIDE SEQUENCE [LARGE SCALE GENOMIC DNA]</scope>
    <source>
        <strain evidence="4 5">NBRC 110450</strain>
    </source>
</reference>
<evidence type="ECO:0000256" key="1">
    <source>
        <dbReference type="SAM" id="MobiDB-lite"/>
    </source>
</evidence>
<proteinExistence type="predicted"/>
<name>A0ABQ4EAZ2_9ACTN</name>
<feature type="domain" description="VWFA" evidence="3">
    <location>
        <begin position="384"/>
        <end position="576"/>
    </location>
</feature>
<dbReference type="EMBL" id="BONW01000041">
    <property type="protein sequence ID" value="GIG91820.1"/>
    <property type="molecule type" value="Genomic_DNA"/>
</dbReference>
<evidence type="ECO:0000313" key="4">
    <source>
        <dbReference type="EMBL" id="GIG91820.1"/>
    </source>
</evidence>